<dbReference type="EMBL" id="FTPD01000006">
    <property type="protein sequence ID" value="SIT54311.1"/>
    <property type="molecule type" value="Genomic_DNA"/>
</dbReference>
<dbReference type="AlphaFoldDB" id="A0A1R3V353"/>
<dbReference type="GO" id="GO:0016990">
    <property type="term" value="F:arginine deiminase activity"/>
    <property type="evidence" value="ECO:0007669"/>
    <property type="project" value="UniProtKB-EC"/>
</dbReference>
<keyword evidence="5" id="KW-1185">Reference proteome</keyword>
<dbReference type="EC" id="3.5.3.6" evidence="2"/>
<evidence type="ECO:0000313" key="5">
    <source>
        <dbReference type="Proteomes" id="UP000188388"/>
    </source>
</evidence>
<reference evidence="5" key="1">
    <citation type="submission" date="2017-01" db="EMBL/GenBank/DDBJ databases">
        <authorList>
            <person name="Brunel B."/>
        </authorList>
    </citation>
    <scope>NUCLEOTIDE SEQUENCE [LARGE SCALE GENOMIC DNA]</scope>
</reference>
<evidence type="ECO:0000256" key="2">
    <source>
        <dbReference type="ARBA" id="ARBA00012171"/>
    </source>
</evidence>
<dbReference type="Gene3D" id="3.75.10.10">
    <property type="entry name" value="L-arginine/glycine Amidinotransferase, Chain A"/>
    <property type="match status" value="1"/>
</dbReference>
<comment type="pathway">
    <text evidence="1">Amino-acid degradation; L-arginine degradation via ADI pathway; carbamoyl phosphate from L-arginine: step 1/2.</text>
</comment>
<sequence>MKWLDPSLLEFFTHYHHWTDFSFSRWTVPLASVNHAFWTIDHASLSGYWLDGMFQEHLVGKAYGSQSMAGPLQRVLMRSAASAMARAKASEWHYGADFDPQKAAAQHEALTTLVLASGAAIEWLTDADDGLADSVFTHDPSLMTDHGAIILAMGKALRRAEPGLHEAAYKRMGVPILGRIEPPGQVEGGDCVWVDSRTLAVGRGVRTNQDGIQQLANLLTPKGIQVYGYDLPLWHGEDACLHLMSVISPLADDLALVYAPLLPAAFYQMLRARGIRLVEGDAGEFFASNGLSLNVLPTAPREVIAVAGFPKTAAAMATAGCRVSTFEADALCIACEGGPTCLTRPVLRQ</sequence>
<dbReference type="PANTHER" id="PTHR47271">
    <property type="entry name" value="ARGININE DEIMINASE"/>
    <property type="match status" value="1"/>
</dbReference>
<dbReference type="Pfam" id="PF02274">
    <property type="entry name" value="ADI"/>
    <property type="match status" value="1"/>
</dbReference>
<dbReference type="STRING" id="1631249.BQ8794_140456"/>
<dbReference type="GO" id="GO:0019546">
    <property type="term" value="P:L-arginine deiminase pathway"/>
    <property type="evidence" value="ECO:0007669"/>
    <property type="project" value="TreeGrafter"/>
</dbReference>
<name>A0A1R3V353_9HYPH</name>
<proteinExistence type="predicted"/>
<dbReference type="PANTHER" id="PTHR47271:SF2">
    <property type="entry name" value="ARGININE DEIMINASE"/>
    <property type="match status" value="1"/>
</dbReference>
<evidence type="ECO:0000313" key="4">
    <source>
        <dbReference type="EMBL" id="SIT54311.1"/>
    </source>
</evidence>
<organism evidence="4 5">
    <name type="scientific">Mesorhizobium prunaredense</name>
    <dbReference type="NCBI Taxonomy" id="1631249"/>
    <lineage>
        <taxon>Bacteria</taxon>
        <taxon>Pseudomonadati</taxon>
        <taxon>Pseudomonadota</taxon>
        <taxon>Alphaproteobacteria</taxon>
        <taxon>Hyphomicrobiales</taxon>
        <taxon>Phyllobacteriaceae</taxon>
        <taxon>Mesorhizobium</taxon>
    </lineage>
</organism>
<comment type="catalytic activity">
    <reaction evidence="3">
        <text>L-arginine + H2O = L-citrulline + NH4(+)</text>
        <dbReference type="Rhea" id="RHEA:19597"/>
        <dbReference type="ChEBI" id="CHEBI:15377"/>
        <dbReference type="ChEBI" id="CHEBI:28938"/>
        <dbReference type="ChEBI" id="CHEBI:32682"/>
        <dbReference type="ChEBI" id="CHEBI:57743"/>
        <dbReference type="EC" id="3.5.3.6"/>
    </reaction>
</comment>
<accession>A0A1R3V353</accession>
<dbReference type="Proteomes" id="UP000188388">
    <property type="component" value="Unassembled WGS sequence"/>
</dbReference>
<protein>
    <recommendedName>
        <fullName evidence="2">arginine deiminase</fullName>
        <ecNumber evidence="2">3.5.3.6</ecNumber>
    </recommendedName>
</protein>
<gene>
    <name evidence="4" type="ORF">BQ8794_140456</name>
</gene>
<evidence type="ECO:0000256" key="3">
    <source>
        <dbReference type="ARBA" id="ARBA00049429"/>
    </source>
</evidence>
<evidence type="ECO:0000256" key="1">
    <source>
        <dbReference type="ARBA" id="ARBA00005213"/>
    </source>
</evidence>
<dbReference type="SUPFAM" id="SSF55909">
    <property type="entry name" value="Pentein"/>
    <property type="match status" value="1"/>
</dbReference>